<dbReference type="InterPro" id="IPR041118">
    <property type="entry name" value="Rx_N"/>
</dbReference>
<dbReference type="Pfam" id="PF18052">
    <property type="entry name" value="Rx_N"/>
    <property type="match status" value="1"/>
</dbReference>
<evidence type="ECO:0000259" key="7">
    <source>
        <dbReference type="Pfam" id="PF18052"/>
    </source>
</evidence>
<keyword evidence="9" id="KW-1185">Reference proteome</keyword>
<keyword evidence="3" id="KW-0611">Plant defense</keyword>
<dbReference type="PANTHER" id="PTHR36766:SF38">
    <property type="entry name" value="DISEASE RESISTANCE PROTEIN RGA3"/>
    <property type="match status" value="1"/>
</dbReference>
<feature type="compositionally biased region" description="Basic and acidic residues" evidence="5">
    <location>
        <begin position="60"/>
        <end position="70"/>
    </location>
</feature>
<dbReference type="Pfam" id="PF00931">
    <property type="entry name" value="NB-ARC"/>
    <property type="match status" value="1"/>
</dbReference>
<feature type="domain" description="NB-ARC" evidence="6">
    <location>
        <begin position="302"/>
        <end position="392"/>
    </location>
</feature>
<evidence type="ECO:0008006" key="10">
    <source>
        <dbReference type="Google" id="ProtNLM"/>
    </source>
</evidence>
<protein>
    <recommendedName>
        <fullName evidence="10">Disease resistance protein RGA3</fullName>
    </recommendedName>
</protein>
<keyword evidence="2" id="KW-0547">Nucleotide-binding</keyword>
<gene>
    <name evidence="8" type="ORF">SO802_009821</name>
</gene>
<evidence type="ECO:0000313" key="9">
    <source>
        <dbReference type="Proteomes" id="UP001459277"/>
    </source>
</evidence>
<keyword evidence="4" id="KW-0067">ATP-binding</keyword>
<evidence type="ECO:0000256" key="4">
    <source>
        <dbReference type="ARBA" id="ARBA00022840"/>
    </source>
</evidence>
<evidence type="ECO:0000256" key="1">
    <source>
        <dbReference type="ARBA" id="ARBA00022737"/>
    </source>
</evidence>
<feature type="domain" description="Disease resistance N-terminal" evidence="7">
    <location>
        <begin position="148"/>
        <end position="229"/>
    </location>
</feature>
<dbReference type="SUPFAM" id="SSF52540">
    <property type="entry name" value="P-loop containing nucleoside triphosphate hydrolases"/>
    <property type="match status" value="1"/>
</dbReference>
<dbReference type="Gene3D" id="3.40.50.300">
    <property type="entry name" value="P-loop containing nucleotide triphosphate hydrolases"/>
    <property type="match status" value="1"/>
</dbReference>
<reference evidence="8 9" key="1">
    <citation type="submission" date="2024-01" db="EMBL/GenBank/DDBJ databases">
        <title>A telomere-to-telomere, gap-free genome of sweet tea (Lithocarpus litseifolius).</title>
        <authorList>
            <person name="Zhou J."/>
        </authorList>
    </citation>
    <scope>NUCLEOTIDE SEQUENCE [LARGE SCALE GENOMIC DNA]</scope>
    <source>
        <strain evidence="8">Zhou-2022a</strain>
        <tissue evidence="8">Leaf</tissue>
    </source>
</reference>
<evidence type="ECO:0000259" key="6">
    <source>
        <dbReference type="Pfam" id="PF00931"/>
    </source>
</evidence>
<dbReference type="PANTHER" id="PTHR36766">
    <property type="entry name" value="PLANT BROAD-SPECTRUM MILDEW RESISTANCE PROTEIN RPW8"/>
    <property type="match status" value="1"/>
</dbReference>
<dbReference type="GO" id="GO:0005524">
    <property type="term" value="F:ATP binding"/>
    <property type="evidence" value="ECO:0007669"/>
    <property type="project" value="UniProtKB-KW"/>
</dbReference>
<sequence length="402" mass="45576">MPKHKHKRAEDREERPRWVSMGKLWIWDLGLRGLWRLGLAAMGLCWPSLCRSAWRMREADGEGVRRETRAGRVPAGPQGAGMGQGSLPRTPGRAGMGKGNNHAGRGQRSHPQAPPRSIAIPTPDIPLPPRLCMLAPSSFHEYTMIMHLLHSLLLQEIKLACGVKAELGILNSTVSTIQAMLLDAENQGSHNYEVRDWLRKLKDLFFDADDLLDDFSTEALLQKMVTGSKITKEVRIFFSSSNQLAYSLKMGHRIKAIRERLNAIADDRMKFQFIEIPIEPQVNNRNRETYSFVLEEYVAGRDDDKKEIMKLLFDTDVVENVSIIPIVGIGGLGKTTLAQLIYNDENVKNNFELKFWICVSDNFDVKQILESMKVERHEEKLEILQNQLPETLNGKKILPCLG</sequence>
<dbReference type="InterPro" id="IPR027417">
    <property type="entry name" value="P-loop_NTPase"/>
</dbReference>
<dbReference type="AlphaFoldDB" id="A0AAW2DFG5"/>
<dbReference type="GO" id="GO:0043531">
    <property type="term" value="F:ADP binding"/>
    <property type="evidence" value="ECO:0007669"/>
    <property type="project" value="InterPro"/>
</dbReference>
<dbReference type="Gene3D" id="1.20.5.4130">
    <property type="match status" value="1"/>
</dbReference>
<feature type="region of interest" description="Disordered" evidence="5">
    <location>
        <begin position="60"/>
        <end position="121"/>
    </location>
</feature>
<evidence type="ECO:0000313" key="8">
    <source>
        <dbReference type="EMBL" id="KAL0008319.1"/>
    </source>
</evidence>
<evidence type="ECO:0000256" key="3">
    <source>
        <dbReference type="ARBA" id="ARBA00022821"/>
    </source>
</evidence>
<dbReference type="EMBL" id="JAZDWU010000003">
    <property type="protein sequence ID" value="KAL0008319.1"/>
    <property type="molecule type" value="Genomic_DNA"/>
</dbReference>
<name>A0AAW2DFG5_9ROSI</name>
<dbReference type="Proteomes" id="UP001459277">
    <property type="component" value="Unassembled WGS sequence"/>
</dbReference>
<organism evidence="8 9">
    <name type="scientific">Lithocarpus litseifolius</name>
    <dbReference type="NCBI Taxonomy" id="425828"/>
    <lineage>
        <taxon>Eukaryota</taxon>
        <taxon>Viridiplantae</taxon>
        <taxon>Streptophyta</taxon>
        <taxon>Embryophyta</taxon>
        <taxon>Tracheophyta</taxon>
        <taxon>Spermatophyta</taxon>
        <taxon>Magnoliopsida</taxon>
        <taxon>eudicotyledons</taxon>
        <taxon>Gunneridae</taxon>
        <taxon>Pentapetalae</taxon>
        <taxon>rosids</taxon>
        <taxon>fabids</taxon>
        <taxon>Fagales</taxon>
        <taxon>Fagaceae</taxon>
        <taxon>Lithocarpus</taxon>
    </lineage>
</organism>
<dbReference type="InterPro" id="IPR002182">
    <property type="entry name" value="NB-ARC"/>
</dbReference>
<accession>A0AAW2DFG5</accession>
<proteinExistence type="predicted"/>
<comment type="caution">
    <text evidence="8">The sequence shown here is derived from an EMBL/GenBank/DDBJ whole genome shotgun (WGS) entry which is preliminary data.</text>
</comment>
<dbReference type="GO" id="GO:0006952">
    <property type="term" value="P:defense response"/>
    <property type="evidence" value="ECO:0007669"/>
    <property type="project" value="UniProtKB-KW"/>
</dbReference>
<evidence type="ECO:0000256" key="5">
    <source>
        <dbReference type="SAM" id="MobiDB-lite"/>
    </source>
</evidence>
<evidence type="ECO:0000256" key="2">
    <source>
        <dbReference type="ARBA" id="ARBA00022741"/>
    </source>
</evidence>
<keyword evidence="1" id="KW-0677">Repeat</keyword>